<proteinExistence type="predicted"/>
<accession>W4VQ27</accession>
<dbReference type="Proteomes" id="UP000019102">
    <property type="component" value="Unassembled WGS sequence"/>
</dbReference>
<sequence length="448" mass="52738">MTTIQLTNNKKTITLEIQQLIIYKQAKIIEATNNQNQYYSIIFYKDRFINAKKTSSIRLQSFLRTALTNGYTFSGDHPLIKALLSGDKSFRLTTNNQMVTKLQDKYNDIEMLYILAMFDNFLDEKKIQALCRKTFYQYRRNGQVFKAFRILINFVQIRPPHDKFAQDMLHHFDFQKFSDQYKDIDQLTKKWSDPLYLESVFFEQGFPKVSINPLLQQYHIDNRKFDQLSLYFLNDSQMDDLTKLSNLAKELLTEKGQVQLWELLLKEQQNSEQIIKKLVELNSYTAILNYYLNNPQSNIDLKLLKEALEQIPSHELIENYQQLLSILTTSFKNDSAQLDKVLHVAIKKLLKHLSLPDILESLSDTELPIIKKIKKMEQLSDNPDKQLALGEIYYNLELYDQAITCFEWEMELSPNNPAPINYLYKCYQAKGDKEQANTYRQLMANIPS</sequence>
<comment type="caution">
    <text evidence="2">The sequence shown here is derived from an EMBL/GenBank/DDBJ whole genome shotgun (WGS) entry which is preliminary data.</text>
</comment>
<dbReference type="RefSeq" id="WP_035726154.1">
    <property type="nucleotide sequence ID" value="NZ_BAVS01000050.1"/>
</dbReference>
<dbReference type="STRING" id="1298598.JCM21714_4547"/>
<keyword evidence="1" id="KW-0802">TPR repeat</keyword>
<reference evidence="2 3" key="1">
    <citation type="journal article" date="2014" name="Genome Announc.">
        <title>Draft Genome Sequence of the Boron-Tolerant and Moderately Halotolerant Bacterium Gracilibacillus boraciitolerans JCM 21714T.</title>
        <authorList>
            <person name="Ahmed I."/>
            <person name="Oshima K."/>
            <person name="Suda W."/>
            <person name="Kitamura K."/>
            <person name="Iida T."/>
            <person name="Ohmori Y."/>
            <person name="Fujiwara T."/>
            <person name="Hattori M."/>
            <person name="Ohkuma M."/>
        </authorList>
    </citation>
    <scope>NUCLEOTIDE SEQUENCE [LARGE SCALE GENOMIC DNA]</scope>
    <source>
        <strain evidence="2 3">JCM 21714</strain>
    </source>
</reference>
<feature type="repeat" description="TPR" evidence="1">
    <location>
        <begin position="383"/>
        <end position="416"/>
    </location>
</feature>
<organism evidence="2 3">
    <name type="scientific">Gracilibacillus boraciitolerans JCM 21714</name>
    <dbReference type="NCBI Taxonomy" id="1298598"/>
    <lineage>
        <taxon>Bacteria</taxon>
        <taxon>Bacillati</taxon>
        <taxon>Bacillota</taxon>
        <taxon>Bacilli</taxon>
        <taxon>Bacillales</taxon>
        <taxon>Bacillaceae</taxon>
        <taxon>Gracilibacillus</taxon>
    </lineage>
</organism>
<evidence type="ECO:0000313" key="3">
    <source>
        <dbReference type="Proteomes" id="UP000019102"/>
    </source>
</evidence>
<evidence type="ECO:0000256" key="1">
    <source>
        <dbReference type="PROSITE-ProRule" id="PRU00339"/>
    </source>
</evidence>
<dbReference type="InterPro" id="IPR011990">
    <property type="entry name" value="TPR-like_helical_dom_sf"/>
</dbReference>
<dbReference type="AlphaFoldDB" id="W4VQ27"/>
<evidence type="ECO:0000313" key="2">
    <source>
        <dbReference type="EMBL" id="GAE95322.1"/>
    </source>
</evidence>
<dbReference type="InterPro" id="IPR019734">
    <property type="entry name" value="TPR_rpt"/>
</dbReference>
<gene>
    <name evidence="2" type="ORF">JCM21714_4547</name>
</gene>
<dbReference type="OrthoDB" id="2676051at2"/>
<dbReference type="SUPFAM" id="SSF81901">
    <property type="entry name" value="HCP-like"/>
    <property type="match status" value="1"/>
</dbReference>
<keyword evidence="3" id="KW-1185">Reference proteome</keyword>
<name>W4VQ27_9BACI</name>
<protein>
    <submittedName>
        <fullName evidence="2">Uncharacterized protein</fullName>
    </submittedName>
</protein>
<dbReference type="PROSITE" id="PS50005">
    <property type="entry name" value="TPR"/>
    <property type="match status" value="1"/>
</dbReference>
<dbReference type="Gene3D" id="1.25.40.10">
    <property type="entry name" value="Tetratricopeptide repeat domain"/>
    <property type="match status" value="1"/>
</dbReference>
<dbReference type="eggNOG" id="COG3071">
    <property type="taxonomic scope" value="Bacteria"/>
</dbReference>
<dbReference type="EMBL" id="BAVS01000050">
    <property type="protein sequence ID" value="GAE95322.1"/>
    <property type="molecule type" value="Genomic_DNA"/>
</dbReference>